<dbReference type="SUPFAM" id="SSF47384">
    <property type="entry name" value="Homodimeric domain of signal transducing histidine kinase"/>
    <property type="match status" value="1"/>
</dbReference>
<dbReference type="PROSITE" id="PS01124">
    <property type="entry name" value="HTH_ARAC_FAMILY_2"/>
    <property type="match status" value="1"/>
</dbReference>
<feature type="domain" description="Response regulatory" evidence="13">
    <location>
        <begin position="1166"/>
        <end position="1281"/>
    </location>
</feature>
<feature type="domain" description="HTH araC/xylS-type" evidence="11">
    <location>
        <begin position="1331"/>
        <end position="1430"/>
    </location>
</feature>
<dbReference type="HOGENOM" id="CLU_000445_28_1_10"/>
<dbReference type="Pfam" id="PF00512">
    <property type="entry name" value="HisKA"/>
    <property type="match status" value="1"/>
</dbReference>
<feature type="region of interest" description="Disordered" evidence="10">
    <location>
        <begin position="1298"/>
        <end position="1323"/>
    </location>
</feature>
<dbReference type="Gene3D" id="2.60.40.10">
    <property type="entry name" value="Immunoglobulins"/>
    <property type="match status" value="1"/>
</dbReference>
<dbReference type="InterPro" id="IPR011123">
    <property type="entry name" value="Y_Y_Y"/>
</dbReference>
<dbReference type="SUPFAM" id="SSF46689">
    <property type="entry name" value="Homeodomain-like"/>
    <property type="match status" value="1"/>
</dbReference>
<accession>B5CW93</accession>
<dbReference type="InterPro" id="IPR004358">
    <property type="entry name" value="Sig_transdc_His_kin-like_C"/>
</dbReference>
<dbReference type="Pfam" id="PF12833">
    <property type="entry name" value="HTH_18"/>
    <property type="match status" value="1"/>
</dbReference>
<evidence type="ECO:0000256" key="8">
    <source>
        <dbReference type="ARBA" id="ARBA00023163"/>
    </source>
</evidence>
<dbReference type="Pfam" id="PF07494">
    <property type="entry name" value="Reg_prop"/>
    <property type="match status" value="2"/>
</dbReference>
<evidence type="ECO:0000256" key="10">
    <source>
        <dbReference type="SAM" id="MobiDB-lite"/>
    </source>
</evidence>
<dbReference type="Gene3D" id="3.30.565.10">
    <property type="entry name" value="Histidine kinase-like ATPase, C-terminal domain"/>
    <property type="match status" value="1"/>
</dbReference>
<dbReference type="InterPro" id="IPR009057">
    <property type="entry name" value="Homeodomain-like_sf"/>
</dbReference>
<dbReference type="GO" id="GO:0000155">
    <property type="term" value="F:phosphorelay sensor kinase activity"/>
    <property type="evidence" value="ECO:0007669"/>
    <property type="project" value="InterPro"/>
</dbReference>
<dbReference type="OrthoDB" id="9797097at2"/>
<dbReference type="PANTHER" id="PTHR43547">
    <property type="entry name" value="TWO-COMPONENT HISTIDINE KINASE"/>
    <property type="match status" value="1"/>
</dbReference>
<dbReference type="Pfam" id="PF07495">
    <property type="entry name" value="Y_Y_Y"/>
    <property type="match status" value="1"/>
</dbReference>
<evidence type="ECO:0000256" key="3">
    <source>
        <dbReference type="ARBA" id="ARBA00022553"/>
    </source>
</evidence>
<dbReference type="Pfam" id="PF02518">
    <property type="entry name" value="HATPase_c"/>
    <property type="match status" value="1"/>
</dbReference>
<dbReference type="PROSITE" id="PS50110">
    <property type="entry name" value="RESPONSE_REGULATORY"/>
    <property type="match status" value="1"/>
</dbReference>
<keyword evidence="6" id="KW-0805">Transcription regulation</keyword>
<evidence type="ECO:0000256" key="4">
    <source>
        <dbReference type="ARBA" id="ARBA00022679"/>
    </source>
</evidence>
<evidence type="ECO:0000313" key="15">
    <source>
        <dbReference type="Proteomes" id="UP000003452"/>
    </source>
</evidence>
<dbReference type="SUPFAM" id="SSF63829">
    <property type="entry name" value="Calcium-dependent phosphotriesterase"/>
    <property type="match status" value="3"/>
</dbReference>
<gene>
    <name evidence="14" type="ORF">BACPLE_00983</name>
</gene>
<evidence type="ECO:0000256" key="1">
    <source>
        <dbReference type="ARBA" id="ARBA00000085"/>
    </source>
</evidence>
<dbReference type="PANTHER" id="PTHR43547:SF2">
    <property type="entry name" value="HYBRID SIGNAL TRANSDUCTION HISTIDINE KINASE C"/>
    <property type="match status" value="1"/>
</dbReference>
<protein>
    <recommendedName>
        <fullName evidence="2">histidine kinase</fullName>
        <ecNumber evidence="2">2.7.13.3</ecNumber>
    </recommendedName>
</protein>
<dbReference type="InterPro" id="IPR003661">
    <property type="entry name" value="HisK_dim/P_dom"/>
</dbReference>
<feature type="modified residue" description="4-aspartylphosphate" evidence="9">
    <location>
        <position position="1214"/>
    </location>
</feature>
<dbReference type="InterPro" id="IPR018062">
    <property type="entry name" value="HTH_AraC-typ_CS"/>
</dbReference>
<dbReference type="InterPro" id="IPR001789">
    <property type="entry name" value="Sig_transdc_resp-reg_receiver"/>
</dbReference>
<dbReference type="EMBL" id="ABQC02000012">
    <property type="protein sequence ID" value="EDY96540.1"/>
    <property type="molecule type" value="Genomic_DNA"/>
</dbReference>
<dbReference type="PROSITE" id="PS00041">
    <property type="entry name" value="HTH_ARAC_FAMILY_1"/>
    <property type="match status" value="1"/>
</dbReference>
<dbReference type="InterPro" id="IPR015943">
    <property type="entry name" value="WD40/YVTN_repeat-like_dom_sf"/>
</dbReference>
<evidence type="ECO:0000256" key="6">
    <source>
        <dbReference type="ARBA" id="ARBA00023015"/>
    </source>
</evidence>
<evidence type="ECO:0000259" key="11">
    <source>
        <dbReference type="PROSITE" id="PS01124"/>
    </source>
</evidence>
<keyword evidence="3 9" id="KW-0597">Phosphoprotein</keyword>
<reference evidence="14 15" key="1">
    <citation type="submission" date="2008-08" db="EMBL/GenBank/DDBJ databases">
        <title>Draft genome sequence of Bacteroides plebeius (DSM 17135).</title>
        <authorList>
            <person name="Sudarsanam P."/>
            <person name="Ley R."/>
            <person name="Guruge J."/>
            <person name="Turnbaugh P.J."/>
            <person name="Mahowald M."/>
            <person name="Liep D."/>
            <person name="Gordon J."/>
        </authorList>
    </citation>
    <scope>NUCLEOTIDE SEQUENCE [LARGE SCALE GENOMIC DNA]</scope>
    <source>
        <strain evidence="15">DSM 17135 / JCM 12973 / M2</strain>
    </source>
</reference>
<dbReference type="Gene3D" id="3.40.50.2300">
    <property type="match status" value="1"/>
</dbReference>
<dbReference type="eggNOG" id="COG0745">
    <property type="taxonomic scope" value="Bacteria"/>
</dbReference>
<dbReference type="SUPFAM" id="SSF52172">
    <property type="entry name" value="CheY-like"/>
    <property type="match status" value="1"/>
</dbReference>
<dbReference type="Pfam" id="PF00072">
    <property type="entry name" value="Response_reg"/>
    <property type="match status" value="1"/>
</dbReference>
<dbReference type="InterPro" id="IPR036890">
    <property type="entry name" value="HATPase_C_sf"/>
</dbReference>
<keyword evidence="5 14" id="KW-0418">Kinase</keyword>
<comment type="catalytic activity">
    <reaction evidence="1">
        <text>ATP + protein L-histidine = ADP + protein N-phospho-L-histidine.</text>
        <dbReference type="EC" id="2.7.13.3"/>
    </reaction>
</comment>
<name>B5CW93_PHOPM</name>
<dbReference type="eggNOG" id="COG2205">
    <property type="taxonomic scope" value="Bacteria"/>
</dbReference>
<dbReference type="GO" id="GO:0043565">
    <property type="term" value="F:sequence-specific DNA binding"/>
    <property type="evidence" value="ECO:0007669"/>
    <property type="project" value="InterPro"/>
</dbReference>
<dbReference type="SMART" id="SM00388">
    <property type="entry name" value="HisKA"/>
    <property type="match status" value="1"/>
</dbReference>
<feature type="domain" description="Histidine kinase" evidence="12">
    <location>
        <begin position="876"/>
        <end position="1117"/>
    </location>
</feature>
<dbReference type="eggNOG" id="COG3292">
    <property type="taxonomic scope" value="Bacteria"/>
</dbReference>
<keyword evidence="4" id="KW-0808">Transferase</keyword>
<dbReference type="PRINTS" id="PR00344">
    <property type="entry name" value="BCTRLSENSOR"/>
</dbReference>
<dbReference type="InterPro" id="IPR003594">
    <property type="entry name" value="HATPase_dom"/>
</dbReference>
<dbReference type="InterPro" id="IPR011110">
    <property type="entry name" value="Reg_prop"/>
</dbReference>
<evidence type="ECO:0000256" key="2">
    <source>
        <dbReference type="ARBA" id="ARBA00012438"/>
    </source>
</evidence>
<dbReference type="InterPro" id="IPR036097">
    <property type="entry name" value="HisK_dim/P_sf"/>
</dbReference>
<dbReference type="InterPro" id="IPR013783">
    <property type="entry name" value="Ig-like_fold"/>
</dbReference>
<dbReference type="InterPro" id="IPR018060">
    <property type="entry name" value="HTH_AraC"/>
</dbReference>
<dbReference type="CDD" id="cd00082">
    <property type="entry name" value="HisKA"/>
    <property type="match status" value="1"/>
</dbReference>
<dbReference type="FunFam" id="3.30.565.10:FF:000006">
    <property type="entry name" value="Sensor histidine kinase WalK"/>
    <property type="match status" value="1"/>
</dbReference>
<evidence type="ECO:0000259" key="12">
    <source>
        <dbReference type="PROSITE" id="PS50109"/>
    </source>
</evidence>
<keyword evidence="8" id="KW-0804">Transcription</keyword>
<evidence type="ECO:0000256" key="5">
    <source>
        <dbReference type="ARBA" id="ARBA00022777"/>
    </source>
</evidence>
<evidence type="ECO:0000313" key="14">
    <source>
        <dbReference type="EMBL" id="EDY96540.1"/>
    </source>
</evidence>
<evidence type="ECO:0000259" key="13">
    <source>
        <dbReference type="PROSITE" id="PS50110"/>
    </source>
</evidence>
<dbReference type="SUPFAM" id="SSF55874">
    <property type="entry name" value="ATPase domain of HSP90 chaperone/DNA topoisomerase II/histidine kinase"/>
    <property type="match status" value="1"/>
</dbReference>
<organism evidence="14 15">
    <name type="scientific">Phocaeicola plebeius (strain DSM 17135 / JCM 12973 / CCUG 54634 / M2)</name>
    <name type="common">Bacteroides plebeius</name>
    <dbReference type="NCBI Taxonomy" id="484018"/>
    <lineage>
        <taxon>Bacteria</taxon>
        <taxon>Pseudomonadati</taxon>
        <taxon>Bacteroidota</taxon>
        <taxon>Bacteroidia</taxon>
        <taxon>Bacteroidales</taxon>
        <taxon>Bacteroidaceae</taxon>
        <taxon>Phocaeicola</taxon>
    </lineage>
</organism>
<reference evidence="14 15" key="2">
    <citation type="submission" date="2008-08" db="EMBL/GenBank/DDBJ databases">
        <authorList>
            <person name="Fulton L."/>
            <person name="Clifton S."/>
            <person name="Fulton B."/>
            <person name="Xu J."/>
            <person name="Minx P."/>
            <person name="Pepin K.H."/>
            <person name="Johnson M."/>
            <person name="Thiruvilangam P."/>
            <person name="Bhonagiri V."/>
            <person name="Nash W.E."/>
            <person name="Mardis E.R."/>
            <person name="Wilson R.K."/>
        </authorList>
    </citation>
    <scope>NUCLEOTIDE SEQUENCE [LARGE SCALE GENOMIC DNA]</scope>
    <source>
        <strain evidence="15">DSM 17135 / JCM 12973 / M2</strain>
    </source>
</reference>
<feature type="compositionally biased region" description="Acidic residues" evidence="10">
    <location>
        <begin position="1301"/>
        <end position="1313"/>
    </location>
</feature>
<dbReference type="Gene3D" id="1.10.287.130">
    <property type="match status" value="1"/>
</dbReference>
<dbReference type="Proteomes" id="UP000003452">
    <property type="component" value="Unassembled WGS sequence"/>
</dbReference>
<sequence>MMSLKEKTGVLLSCLLVFSLTLMGANAPKFRTLTMENGLLHTDVTCVTQDVNGLIWIGTNGGLQSFDGYNLQSYEYYKPTDRIRYLHDRITSLATDSCNLWIGTESGLLRFNYNQGNYADFELSADLQVLSSTLVDKVYATEEGVLWVVTSDSMYVVNVDRKRNLLSSYGKESEVLSAKKNVHTIVKNGDYTWLCTPDMLLQVKLTQGRVKIVNSYKCREISRRNEASSSLYIRDNFLYLRVSSGCARFPLNTDGSLNLSRYDFYDFHSLNAHIPQHTSGKLIVDRSNTLWCASNIGLLQISTNSGKVYADIHARQSAYTTSISSNFISTLFIDSFHNLWIGTWGKGLNYVSLSMPLFGTVYDNPSNEYSIKGTFVKGIERSSDGTLWLLTQKQGLNKYRTDEGLLMFTDFSQFLGKGNVFKALKFSKNERILYVGLINGLVAYDVKSNSMSYVIFNNEKALVKAAVDITRMEYDANGFLWVGTWRNGIYCFKEDNGALTFVKHIGLRDGLKSTCVPYLFFDKEKNEMMACTRKGLSRFILQGTDSDIKKVVSYGVDLKNSHSLSNNFLACIDKQNDSIYWVGTLGGGLNRLVINGDTDNAYSATSYMTQDGMMSNDAEIVMVDKNNNVWIGGYGIMKLDTQTGILSRFDYLDGLQGNFFKYGAGYKGKDGMMYMGGIDGLSYFYPNHVQTGNEKYQLYLSNLYVHGERIRVGEKINGVVVLPEILDKLEKLTLHHDQNDFSIEFSALGYRLSNRIMYRYKLGGYDAEWREVPVSENKVLYSNLDYSTYDFELQYSTDNGQTWNPVSKKLQIEVLPPWWLSPWAKITYLIFTFSLVLFIFYLYVQELNMKHKISLHDMEKQKDEENHQLKLQFFMNISHEFKTPLTLILSSVERMEDEFSRTVGQVPQKIQESFNSVSRNANRLLTMITELVDFRKSDLNIADLNLQEDRIDKYVLQIVQEFSPWALRKKIEFTTSVQENVLMKFDLEKFSMVLTNLLSNAMKYTSNGGRVEVSLTTGTDVAPSPKYENSFQVGDTIWGEEVCILKVSDTGVGISAETISKIYDRFFQIRDNSSVHLGSGIGLAIAKNMVLLHGGNIIVSSERMKGTEFIVTLPMRLKEEVQDKNNTFDVHGYLQSVHVEYNYDMEPQKASVDEDKEAADASDRQTLLLVEDNVELLSMLKEHFQIKYHVITAENGEEGLRKCTEFYPDLIISDVMMPLMDGIEMCKAIRNNLSIAYTPIILLTAKSTVENQIEGYESGADLYLPKPFSMKILELNVARLLAQKLRMMQTEHTQAMPVDVNPEEQTEGQEQAEPEVTRKSIKSEKDKEFIESLNGFLENNISNPDLSVDMLCKHFGLGRTRLYAMVKEISGQSLGDFIRDMRLNKAAYLLKHTDMNITEIIYETGFGSNSHFSKVFKNKFGITPSDFAKQ</sequence>
<dbReference type="EC" id="2.7.13.3" evidence="2"/>
<dbReference type="InterPro" id="IPR011006">
    <property type="entry name" value="CheY-like_superfamily"/>
</dbReference>
<dbReference type="PROSITE" id="PS50109">
    <property type="entry name" value="HIS_KIN"/>
    <property type="match status" value="1"/>
</dbReference>
<keyword evidence="7" id="KW-0238">DNA-binding</keyword>
<dbReference type="Gene3D" id="2.130.10.10">
    <property type="entry name" value="YVTN repeat-like/Quinoprotein amine dehydrogenase"/>
    <property type="match status" value="2"/>
</dbReference>
<evidence type="ECO:0000256" key="9">
    <source>
        <dbReference type="PROSITE-ProRule" id="PRU00169"/>
    </source>
</evidence>
<comment type="caution">
    <text evidence="14">The sequence shown here is derived from an EMBL/GenBank/DDBJ whole genome shotgun (WGS) entry which is preliminary data.</text>
</comment>
<evidence type="ECO:0000256" key="7">
    <source>
        <dbReference type="ARBA" id="ARBA00023125"/>
    </source>
</evidence>
<dbReference type="SMART" id="SM00387">
    <property type="entry name" value="HATPase_c"/>
    <property type="match status" value="1"/>
</dbReference>
<proteinExistence type="predicted"/>
<dbReference type="SMART" id="SM00342">
    <property type="entry name" value="HTH_ARAC"/>
    <property type="match status" value="1"/>
</dbReference>
<dbReference type="SMART" id="SM00448">
    <property type="entry name" value="REC"/>
    <property type="match status" value="1"/>
</dbReference>
<dbReference type="Gene3D" id="1.10.10.60">
    <property type="entry name" value="Homeodomain-like"/>
    <property type="match status" value="1"/>
</dbReference>
<dbReference type="CDD" id="cd17574">
    <property type="entry name" value="REC_OmpR"/>
    <property type="match status" value="1"/>
</dbReference>
<dbReference type="InterPro" id="IPR005467">
    <property type="entry name" value="His_kinase_dom"/>
</dbReference>
<dbReference type="GO" id="GO:0003700">
    <property type="term" value="F:DNA-binding transcription factor activity"/>
    <property type="evidence" value="ECO:0007669"/>
    <property type="project" value="InterPro"/>
</dbReference>